<organism evidence="1 2">
    <name type="scientific">Liparis tanakae</name>
    <name type="common">Tanaka's snailfish</name>
    <dbReference type="NCBI Taxonomy" id="230148"/>
    <lineage>
        <taxon>Eukaryota</taxon>
        <taxon>Metazoa</taxon>
        <taxon>Chordata</taxon>
        <taxon>Craniata</taxon>
        <taxon>Vertebrata</taxon>
        <taxon>Euteleostomi</taxon>
        <taxon>Actinopterygii</taxon>
        <taxon>Neopterygii</taxon>
        <taxon>Teleostei</taxon>
        <taxon>Neoteleostei</taxon>
        <taxon>Acanthomorphata</taxon>
        <taxon>Eupercaria</taxon>
        <taxon>Perciformes</taxon>
        <taxon>Cottioidei</taxon>
        <taxon>Cottales</taxon>
        <taxon>Liparidae</taxon>
        <taxon>Liparis</taxon>
    </lineage>
</organism>
<proteinExistence type="predicted"/>
<dbReference type="AlphaFoldDB" id="A0A4Z2G3L5"/>
<gene>
    <name evidence="1" type="ORF">EYF80_041626</name>
</gene>
<accession>A0A4Z2G3L5</accession>
<evidence type="ECO:0000313" key="1">
    <source>
        <dbReference type="EMBL" id="TNN48156.1"/>
    </source>
</evidence>
<name>A0A4Z2G3L5_9TELE</name>
<sequence length="71" mass="7577">MTTEGILAAAPRSLPKPQMKSVAVTPPQHFTGGVADALKVTPPFDSFLSARLSRFKRHGDVVDELQVSESG</sequence>
<reference evidence="1 2" key="1">
    <citation type="submission" date="2019-03" db="EMBL/GenBank/DDBJ databases">
        <title>First draft genome of Liparis tanakae, snailfish: a comprehensive survey of snailfish specific genes.</title>
        <authorList>
            <person name="Kim W."/>
            <person name="Song I."/>
            <person name="Jeong J.-H."/>
            <person name="Kim D."/>
            <person name="Kim S."/>
            <person name="Ryu S."/>
            <person name="Song J.Y."/>
            <person name="Lee S.K."/>
        </authorList>
    </citation>
    <scope>NUCLEOTIDE SEQUENCE [LARGE SCALE GENOMIC DNA]</scope>
    <source>
        <tissue evidence="1">Muscle</tissue>
    </source>
</reference>
<protein>
    <submittedName>
        <fullName evidence="1">Uncharacterized protein</fullName>
    </submittedName>
</protein>
<comment type="caution">
    <text evidence="1">The sequence shown here is derived from an EMBL/GenBank/DDBJ whole genome shotgun (WGS) entry which is preliminary data.</text>
</comment>
<dbReference type="EMBL" id="SRLO01000708">
    <property type="protein sequence ID" value="TNN48156.1"/>
    <property type="molecule type" value="Genomic_DNA"/>
</dbReference>
<dbReference type="Proteomes" id="UP000314294">
    <property type="component" value="Unassembled WGS sequence"/>
</dbReference>
<keyword evidence="2" id="KW-1185">Reference proteome</keyword>
<evidence type="ECO:0000313" key="2">
    <source>
        <dbReference type="Proteomes" id="UP000314294"/>
    </source>
</evidence>